<dbReference type="CDD" id="cd00093">
    <property type="entry name" value="HTH_XRE"/>
    <property type="match status" value="1"/>
</dbReference>
<name>A0ABQ2I6F5_9MICO</name>
<evidence type="ECO:0000313" key="2">
    <source>
        <dbReference type="EMBL" id="GGM99431.1"/>
    </source>
</evidence>
<dbReference type="Pfam" id="PF13560">
    <property type="entry name" value="HTH_31"/>
    <property type="match status" value="1"/>
</dbReference>
<sequence length="271" mass="29471">MADVGFELRRIREAAGISGSAVARDLGWSQSKISRVETGRFGASVGEVAELLAYYGVAEEVRAEILGSVARSSGLEGAWVVSAGGVPRRQAAVEAVETRVRRLRQYQTAWIPGLLQTAAYATAVCQAAGLNADMVVPARLERQRLLAERRGVRYEAVLDESVLLRSPRSTSADMADQMSHLLELLEAGYADVRVLKLGGAVPTFAVGSFVLYDFRKGSPVVLCEAQTADLYLSSERDITAYQKLFRGLHKDALDAADSRKAIEDARRHWAT</sequence>
<dbReference type="InterPro" id="IPR043917">
    <property type="entry name" value="DUF5753"/>
</dbReference>
<keyword evidence="3" id="KW-1185">Reference proteome</keyword>
<dbReference type="Proteomes" id="UP000623461">
    <property type="component" value="Unassembled WGS sequence"/>
</dbReference>
<dbReference type="InterPro" id="IPR001387">
    <property type="entry name" value="Cro/C1-type_HTH"/>
</dbReference>
<organism evidence="2 3">
    <name type="scientific">Terrabacter tumescens</name>
    <dbReference type="NCBI Taxonomy" id="60443"/>
    <lineage>
        <taxon>Bacteria</taxon>
        <taxon>Bacillati</taxon>
        <taxon>Actinomycetota</taxon>
        <taxon>Actinomycetes</taxon>
        <taxon>Micrococcales</taxon>
        <taxon>Intrasporangiaceae</taxon>
        <taxon>Terrabacter</taxon>
    </lineage>
</organism>
<protein>
    <submittedName>
        <fullName evidence="2">Transcriptional regulator</fullName>
    </submittedName>
</protein>
<evidence type="ECO:0000313" key="3">
    <source>
        <dbReference type="Proteomes" id="UP000623461"/>
    </source>
</evidence>
<dbReference type="InterPro" id="IPR010982">
    <property type="entry name" value="Lambda_DNA-bd_dom_sf"/>
</dbReference>
<dbReference type="Gene3D" id="1.10.260.40">
    <property type="entry name" value="lambda repressor-like DNA-binding domains"/>
    <property type="match status" value="1"/>
</dbReference>
<dbReference type="Pfam" id="PF19054">
    <property type="entry name" value="DUF5753"/>
    <property type="match status" value="1"/>
</dbReference>
<gene>
    <name evidence="2" type="ORF">GCM10009721_28090</name>
</gene>
<dbReference type="SMART" id="SM00530">
    <property type="entry name" value="HTH_XRE"/>
    <property type="match status" value="1"/>
</dbReference>
<dbReference type="PROSITE" id="PS50943">
    <property type="entry name" value="HTH_CROC1"/>
    <property type="match status" value="1"/>
</dbReference>
<dbReference type="EMBL" id="BMNZ01000005">
    <property type="protein sequence ID" value="GGM99431.1"/>
    <property type="molecule type" value="Genomic_DNA"/>
</dbReference>
<proteinExistence type="predicted"/>
<comment type="caution">
    <text evidence="2">The sequence shown here is derived from an EMBL/GenBank/DDBJ whole genome shotgun (WGS) entry which is preliminary data.</text>
</comment>
<accession>A0ABQ2I6F5</accession>
<feature type="domain" description="HTH cro/C1-type" evidence="1">
    <location>
        <begin position="8"/>
        <end position="61"/>
    </location>
</feature>
<evidence type="ECO:0000259" key="1">
    <source>
        <dbReference type="PROSITE" id="PS50943"/>
    </source>
</evidence>
<reference evidence="3" key="1">
    <citation type="journal article" date="2019" name="Int. J. Syst. Evol. Microbiol.">
        <title>The Global Catalogue of Microorganisms (GCM) 10K type strain sequencing project: providing services to taxonomists for standard genome sequencing and annotation.</title>
        <authorList>
            <consortium name="The Broad Institute Genomics Platform"/>
            <consortium name="The Broad Institute Genome Sequencing Center for Infectious Disease"/>
            <person name="Wu L."/>
            <person name="Ma J."/>
        </authorList>
    </citation>
    <scope>NUCLEOTIDE SEQUENCE [LARGE SCALE GENOMIC DNA]</scope>
    <source>
        <strain evidence="3">JCM 1365</strain>
    </source>
</reference>
<dbReference type="SUPFAM" id="SSF47413">
    <property type="entry name" value="lambda repressor-like DNA-binding domains"/>
    <property type="match status" value="1"/>
</dbReference>